<evidence type="ECO:0000313" key="5">
    <source>
        <dbReference type="EMBL" id="KAF3581933.1"/>
    </source>
</evidence>
<reference evidence="5 6" key="1">
    <citation type="journal article" date="2020" name="BMC Genomics">
        <title>Intraspecific diversification of the crop wild relative Brassica cretica Lam. using demographic model selection.</title>
        <authorList>
            <person name="Kioukis A."/>
            <person name="Michalopoulou V.A."/>
            <person name="Briers L."/>
            <person name="Pirintsos S."/>
            <person name="Studholme D.J."/>
            <person name="Pavlidis P."/>
            <person name="Sarris P.F."/>
        </authorList>
    </citation>
    <scope>NUCLEOTIDE SEQUENCE [LARGE SCALE GENOMIC DNA]</scope>
    <source>
        <strain evidence="6">cv. PFS-1207/04</strain>
    </source>
</reference>
<comment type="caution">
    <text evidence="5">The sequence shown here is derived from an EMBL/GenBank/DDBJ whole genome shotgun (WGS) entry which is preliminary data.</text>
</comment>
<evidence type="ECO:0000256" key="2">
    <source>
        <dbReference type="ARBA" id="ARBA00023242"/>
    </source>
</evidence>
<evidence type="ECO:0000313" key="6">
    <source>
        <dbReference type="Proteomes" id="UP000266723"/>
    </source>
</evidence>
<feature type="non-terminal residue" evidence="5">
    <location>
        <position position="1"/>
    </location>
</feature>
<feature type="compositionally biased region" description="Basic and acidic residues" evidence="3">
    <location>
        <begin position="1"/>
        <end position="13"/>
    </location>
</feature>
<dbReference type="InterPro" id="IPR013083">
    <property type="entry name" value="Znf_RING/FYVE/PHD"/>
</dbReference>
<feature type="compositionally biased region" description="Polar residues" evidence="3">
    <location>
        <begin position="744"/>
        <end position="765"/>
    </location>
</feature>
<keyword evidence="6" id="KW-1185">Reference proteome</keyword>
<dbReference type="Proteomes" id="UP000266723">
    <property type="component" value="Unassembled WGS sequence"/>
</dbReference>
<gene>
    <name evidence="5" type="ORF">DY000_02028890</name>
</gene>
<evidence type="ECO:0000259" key="4">
    <source>
        <dbReference type="Pfam" id="PF13934"/>
    </source>
</evidence>
<feature type="region of interest" description="Disordered" evidence="3">
    <location>
        <begin position="1"/>
        <end position="45"/>
    </location>
</feature>
<feature type="domain" description="ELYS-like" evidence="4">
    <location>
        <begin position="333"/>
        <end position="497"/>
    </location>
</feature>
<sequence length="786" mass="89859">AQTDPPRDKRESTRAQVKAHPYNHTAHNNILTRRSNRNIPDPSKERLEKRNSVFTVFPPEEKLIREREINGSASAARSLSLPKQPDYSSKLVQVFFLYTYSRFRRFCVFVKLDPSLREALMHLASCGRSASYVLIPCGHASLCTECSQMCDVCPICRSSLLRTGDRLRLYYECVEAGLISEEDEDEDEHQLAADVHRLYSLFDVAMNNSLISVVCDYITKVCMDETAVSSDSVIAFLLDEVVVKDWGTFLSILAELQHIYSLETKEMQAWLDNLLKYSKQVSGICSVIEVMESAFKGSVSPQLEDVQKLRENIGKTKQHLDIFDMVHKKLISGRCEFMYYLFDRHWTTPEKYWKHIIDDFAATFGITRHSLPESFVFYLLDDPSEEALEEACKTLPEICGPETYPKVAQVLLERENHETALMVLRWTLCLKVKEHKLKNGAEKHVSDDPDSWSWKEWMKILVNEFCCLSIRRNVVDRIIELPWNPDEEKYLHRCLLDSATDDPSSAVGSLLVVFYLQRYRYIQAYQVDFRLQKIEEAVVSENQIGEEAMIRMLSQSRWRKELVTLPCVYALKQDKTIDILPAIQQQHVRSGQYSEMEDTSESASEAEKNSDLADAQQPEMISSSVPYSTNSIFLQRAKDAGVREHAANNGSPFQPSHMIGSASHGRLFTSTNRGRMNEVGSRTKTLKFGEASTPFKDLNKTRGNSQLKGKRTEETCPETNVDRFMKNNNMSSPYLSRATANNPVTMKRSSNHLNGSAQRPESTFFGTRMQPDKELMSLDDPVDMSS</sequence>
<name>A0ABQ7DUY8_BRACR</name>
<dbReference type="InterPro" id="IPR025151">
    <property type="entry name" value="ELYS_dom"/>
</dbReference>
<dbReference type="PANTHER" id="PTHR47358:SF2">
    <property type="entry name" value="E3 UBIQUITIN-PROTEIN LIGASE HOS1"/>
    <property type="match status" value="1"/>
</dbReference>
<feature type="region of interest" description="Disordered" evidence="3">
    <location>
        <begin position="744"/>
        <end position="786"/>
    </location>
</feature>
<dbReference type="Gene3D" id="3.30.40.10">
    <property type="entry name" value="Zinc/RING finger domain, C3HC4 (zinc finger)"/>
    <property type="match status" value="1"/>
</dbReference>
<feature type="region of interest" description="Disordered" evidence="3">
    <location>
        <begin position="694"/>
        <end position="713"/>
    </location>
</feature>
<dbReference type="InterPro" id="IPR044718">
    <property type="entry name" value="HOS1"/>
</dbReference>
<protein>
    <recommendedName>
        <fullName evidence="4">ELYS-like domain-containing protein</fullName>
    </recommendedName>
</protein>
<evidence type="ECO:0000256" key="1">
    <source>
        <dbReference type="ARBA" id="ARBA00004123"/>
    </source>
</evidence>
<feature type="region of interest" description="Disordered" evidence="3">
    <location>
        <begin position="590"/>
        <end position="616"/>
    </location>
</feature>
<organism evidence="5 6">
    <name type="scientific">Brassica cretica</name>
    <name type="common">Mustard</name>
    <dbReference type="NCBI Taxonomy" id="69181"/>
    <lineage>
        <taxon>Eukaryota</taxon>
        <taxon>Viridiplantae</taxon>
        <taxon>Streptophyta</taxon>
        <taxon>Embryophyta</taxon>
        <taxon>Tracheophyta</taxon>
        <taxon>Spermatophyta</taxon>
        <taxon>Magnoliopsida</taxon>
        <taxon>eudicotyledons</taxon>
        <taxon>Gunneridae</taxon>
        <taxon>Pentapetalae</taxon>
        <taxon>rosids</taxon>
        <taxon>malvids</taxon>
        <taxon>Brassicales</taxon>
        <taxon>Brassicaceae</taxon>
        <taxon>Brassiceae</taxon>
        <taxon>Brassica</taxon>
    </lineage>
</organism>
<comment type="subcellular location">
    <subcellularLocation>
        <location evidence="1">Nucleus</location>
    </subcellularLocation>
</comment>
<feature type="non-terminal residue" evidence="5">
    <location>
        <position position="786"/>
    </location>
</feature>
<keyword evidence="2" id="KW-0539">Nucleus</keyword>
<dbReference type="Pfam" id="PF13920">
    <property type="entry name" value="zf-C3HC4_3"/>
    <property type="match status" value="1"/>
</dbReference>
<dbReference type="Pfam" id="PF13934">
    <property type="entry name" value="ELYS"/>
    <property type="match status" value="1"/>
</dbReference>
<dbReference type="EMBL" id="QGKV02000649">
    <property type="protein sequence ID" value="KAF3581933.1"/>
    <property type="molecule type" value="Genomic_DNA"/>
</dbReference>
<proteinExistence type="predicted"/>
<dbReference type="PANTHER" id="PTHR47358">
    <property type="entry name" value="E3 UBIQUITIN-PROTEIN LIGASE HOS1"/>
    <property type="match status" value="1"/>
</dbReference>
<accession>A0ABQ7DUY8</accession>
<evidence type="ECO:0000256" key="3">
    <source>
        <dbReference type="SAM" id="MobiDB-lite"/>
    </source>
</evidence>